<dbReference type="CDD" id="cd06533">
    <property type="entry name" value="Glyco_transf_WecG_TagA"/>
    <property type="match status" value="1"/>
</dbReference>
<accession>A0A1I5E9I0</accession>
<keyword evidence="2" id="KW-0808">Transferase</keyword>
<reference evidence="4" key="1">
    <citation type="submission" date="2016-10" db="EMBL/GenBank/DDBJ databases">
        <authorList>
            <person name="Varghese N."/>
            <person name="Submissions S."/>
        </authorList>
    </citation>
    <scope>NUCLEOTIDE SEQUENCE [LARGE SCALE GENOMIC DNA]</scope>
    <source>
        <strain evidence="4">DSM 28463</strain>
    </source>
</reference>
<keyword evidence="1" id="KW-0328">Glycosyltransferase</keyword>
<dbReference type="EMBL" id="FOVP01000015">
    <property type="protein sequence ID" value="SFO08085.1"/>
    <property type="molecule type" value="Genomic_DNA"/>
</dbReference>
<protein>
    <submittedName>
        <fullName evidence="3">Polymer biosynthesis protein, WecB/TagA/CpsF family</fullName>
    </submittedName>
</protein>
<dbReference type="PANTHER" id="PTHR34136">
    <property type="match status" value="1"/>
</dbReference>
<evidence type="ECO:0000256" key="1">
    <source>
        <dbReference type="ARBA" id="ARBA00022676"/>
    </source>
</evidence>
<dbReference type="AlphaFoldDB" id="A0A1I5E9I0"/>
<evidence type="ECO:0000256" key="2">
    <source>
        <dbReference type="ARBA" id="ARBA00022679"/>
    </source>
</evidence>
<organism evidence="3 4">
    <name type="scientific">Roseovarius lutimaris</name>
    <dbReference type="NCBI Taxonomy" id="1005928"/>
    <lineage>
        <taxon>Bacteria</taxon>
        <taxon>Pseudomonadati</taxon>
        <taxon>Pseudomonadota</taxon>
        <taxon>Alphaproteobacteria</taxon>
        <taxon>Rhodobacterales</taxon>
        <taxon>Roseobacteraceae</taxon>
        <taxon>Roseovarius</taxon>
    </lineage>
</organism>
<dbReference type="InterPro" id="IPR004629">
    <property type="entry name" value="WecG_TagA_CpsF"/>
</dbReference>
<evidence type="ECO:0000313" key="3">
    <source>
        <dbReference type="EMBL" id="SFO08085.1"/>
    </source>
</evidence>
<evidence type="ECO:0000313" key="4">
    <source>
        <dbReference type="Proteomes" id="UP000198599"/>
    </source>
</evidence>
<dbReference type="STRING" id="1005928.SAMN04487859_11537"/>
<dbReference type="PANTHER" id="PTHR34136:SF1">
    <property type="entry name" value="UDP-N-ACETYL-D-MANNOSAMINURONIC ACID TRANSFERASE"/>
    <property type="match status" value="1"/>
</dbReference>
<gene>
    <name evidence="3" type="ORF">SAMN04487859_11537</name>
</gene>
<name>A0A1I5E9I0_9RHOB</name>
<keyword evidence="4" id="KW-1185">Reference proteome</keyword>
<dbReference type="NCBIfam" id="TIGR00696">
    <property type="entry name" value="wecG_tagA_cpsF"/>
    <property type="match status" value="1"/>
</dbReference>
<dbReference type="Pfam" id="PF03808">
    <property type="entry name" value="Glyco_tran_WecG"/>
    <property type="match status" value="1"/>
</dbReference>
<proteinExistence type="predicted"/>
<dbReference type="Proteomes" id="UP000198599">
    <property type="component" value="Unassembled WGS sequence"/>
</dbReference>
<dbReference type="GO" id="GO:0016758">
    <property type="term" value="F:hexosyltransferase activity"/>
    <property type="evidence" value="ECO:0007669"/>
    <property type="project" value="TreeGrafter"/>
</dbReference>
<sequence>MTPVSPSGQPCFKAGIADFQTSRIGAIIVEFKIKEQCIRIAPRDREALERDVAAHLHDGRGFALATLNLDHLVKLPRDPAFLAAYARHDMIVADGNPIVWLSRLAGRPVGLVPGSDMVIPLVRIAADCGAPLALLGSTETVLSEAAKGLRAQVPGINIAAQIAPPMGIDPTGPEADAMIARLEHSGARLCLVALGAPKQEIFAARAYARLPHVGFAAFGAGLDFIAGEQVRAPAWVRAMALEWLWRMLGQPRRMVPRYARCAAILPGHVLRALRLRGSA</sequence>